<comment type="subcellular location">
    <subcellularLocation>
        <location evidence="11">Cytoplasm</location>
    </subcellularLocation>
</comment>
<dbReference type="SMART" id="SM01228">
    <property type="entry name" value="GIDA_assoc_3"/>
    <property type="match status" value="1"/>
</dbReference>
<dbReference type="InterPro" id="IPR026904">
    <property type="entry name" value="MnmG_C"/>
</dbReference>
<evidence type="ECO:0000313" key="14">
    <source>
        <dbReference type="Proteomes" id="UP000183085"/>
    </source>
</evidence>
<dbReference type="GO" id="GO:0005829">
    <property type="term" value="C:cytosol"/>
    <property type="evidence" value="ECO:0007669"/>
    <property type="project" value="TreeGrafter"/>
</dbReference>
<dbReference type="PRINTS" id="PR00411">
    <property type="entry name" value="PNDRDTASEI"/>
</dbReference>
<name>A0A1J5DZI1_9BACT</name>
<evidence type="ECO:0000256" key="6">
    <source>
        <dbReference type="ARBA" id="ARBA00022694"/>
    </source>
</evidence>
<dbReference type="FunFam" id="1.10.150.570:FF:000001">
    <property type="entry name" value="tRNA uridine 5-carboxymethylaminomethyl modification enzyme MnmG"/>
    <property type="match status" value="1"/>
</dbReference>
<keyword evidence="7 11" id="KW-0274">FAD</keyword>
<feature type="binding site" evidence="11">
    <location>
        <position position="175"/>
    </location>
    <ligand>
        <name>FAD</name>
        <dbReference type="ChEBI" id="CHEBI:57692"/>
    </ligand>
</feature>
<comment type="subunit">
    <text evidence="9 11">Homodimer. Heterotetramer of two MnmE and two MnmG subunits.</text>
</comment>
<dbReference type="Gene3D" id="3.50.50.60">
    <property type="entry name" value="FAD/NAD(P)-binding domain"/>
    <property type="match status" value="2"/>
</dbReference>
<dbReference type="InterPro" id="IPR004416">
    <property type="entry name" value="MnmG"/>
</dbReference>
<dbReference type="PANTHER" id="PTHR11806:SF0">
    <property type="entry name" value="PROTEIN MTO1 HOMOLOG, MITOCHONDRIAL"/>
    <property type="match status" value="1"/>
</dbReference>
<dbReference type="STRING" id="1817895.AUJ95_07775"/>
<evidence type="ECO:0000256" key="1">
    <source>
        <dbReference type="ARBA" id="ARBA00001974"/>
    </source>
</evidence>
<organism evidence="13 14">
    <name type="scientific">Candidatus Desantisbacteria bacterium CG2_30_40_21</name>
    <dbReference type="NCBI Taxonomy" id="1817895"/>
    <lineage>
        <taxon>Bacteria</taxon>
        <taxon>Candidatus Desantisiibacteriota</taxon>
    </lineage>
</organism>
<dbReference type="Gene3D" id="1.10.10.1800">
    <property type="entry name" value="tRNA uridine 5-carboxymethylaminomethyl modification enzyme MnmG/GidA"/>
    <property type="match status" value="1"/>
</dbReference>
<dbReference type="InterPro" id="IPR036188">
    <property type="entry name" value="FAD/NAD-bd_sf"/>
</dbReference>
<dbReference type="HAMAP" id="MF_00129">
    <property type="entry name" value="MnmG_GidA"/>
    <property type="match status" value="1"/>
</dbReference>
<sequence>MYDIIVVGGGHAGCEAALASARMGIKTLLLTMNIDTIGQMSCNPAIGGLAKGQIVREIDALGGEMALIIDKTGIQFRMLNTKKGPSVRSLRAQADRKQYQLAARCAVESQKNLDVKSAMVEEILVDGSRVVAIKTQTGDCYSTGALIITTGTFLNGLIHVGNASFSGGRAGELASSGLSNSLKNLGLSMGRLKTGTSPRIDRKTVDFSILQIQNGDTEPVPFSFSTEKIAREQIPCYITHTALSTHNIIQNNLDSSPLYGGKIQGTGVRYCPSIEDKIVKFPEKISHQVFIEPEGYDTDELYLNGLSTSLPEDIQLKMLRTIHGLEEVKILRPGYAIEYDFVFPTQLKPTLETKLIEGLYLAGQINGTSGYEEAAGQGIMAGINAVLKIRGQEPFILKRSEAYIGVLIDDLVTKGTKEPYRMFTSRAEYRLLLRHDNADQRLMGYGYGFGLITEEQYQGLVRKKSAIAKERKRLEQIIIMPVQIASSQMGEKLSGLKESCSLAQLLRRPEILYEDIECFCSLRTEMPQQELSSEIKEEVEIEVKYEGYIRRQLAHIEDFKRMENWLIPTDFDYSSVIALSRETREKLISIRPVSLGQASRVSGVRVSDISVLMIYLERLRREKGNKMSFSVS</sequence>
<dbReference type="Gene3D" id="1.10.150.570">
    <property type="entry name" value="GidA associated domain, C-terminal subdomain"/>
    <property type="match status" value="1"/>
</dbReference>
<evidence type="ECO:0000313" key="13">
    <source>
        <dbReference type="EMBL" id="OIP37762.1"/>
    </source>
</evidence>
<feature type="binding site" evidence="11">
    <location>
        <position position="120"/>
    </location>
    <ligand>
        <name>FAD</name>
        <dbReference type="ChEBI" id="CHEBI:57692"/>
    </ligand>
</feature>
<dbReference type="InterPro" id="IPR044920">
    <property type="entry name" value="MnmG_C_subdom_sf"/>
</dbReference>
<dbReference type="PROSITE" id="PS01280">
    <property type="entry name" value="GIDA_1"/>
    <property type="match status" value="1"/>
</dbReference>
<dbReference type="GO" id="GO:0030488">
    <property type="term" value="P:tRNA methylation"/>
    <property type="evidence" value="ECO:0007669"/>
    <property type="project" value="TreeGrafter"/>
</dbReference>
<gene>
    <name evidence="11" type="primary">mnmG</name>
    <name evidence="11" type="synonym">gidA</name>
    <name evidence="13" type="ORF">AUJ95_07775</name>
</gene>
<evidence type="ECO:0000256" key="11">
    <source>
        <dbReference type="HAMAP-Rule" id="MF_00129"/>
    </source>
</evidence>
<evidence type="ECO:0000259" key="12">
    <source>
        <dbReference type="SMART" id="SM01228"/>
    </source>
</evidence>
<evidence type="ECO:0000256" key="8">
    <source>
        <dbReference type="ARBA" id="ARBA00023027"/>
    </source>
</evidence>
<comment type="similarity">
    <text evidence="3 11">Belongs to the MnmG family.</text>
</comment>
<dbReference type="Pfam" id="PF13932">
    <property type="entry name" value="SAM_GIDA_C"/>
    <property type="match status" value="1"/>
</dbReference>
<feature type="domain" description="tRNA uridine 5-carboxymethylaminomethyl modification enzyme C-terminal subdomain" evidence="12">
    <location>
        <begin position="543"/>
        <end position="614"/>
    </location>
</feature>
<evidence type="ECO:0000256" key="5">
    <source>
        <dbReference type="ARBA" id="ARBA00022630"/>
    </source>
</evidence>
<keyword evidence="8 11" id="KW-0520">NAD</keyword>
<dbReference type="GO" id="GO:0002098">
    <property type="term" value="P:tRNA wobble uridine modification"/>
    <property type="evidence" value="ECO:0007669"/>
    <property type="project" value="InterPro"/>
</dbReference>
<dbReference type="PANTHER" id="PTHR11806">
    <property type="entry name" value="GLUCOSE INHIBITED DIVISION PROTEIN A"/>
    <property type="match status" value="1"/>
</dbReference>
<dbReference type="Proteomes" id="UP000183085">
    <property type="component" value="Unassembled WGS sequence"/>
</dbReference>
<dbReference type="InterPro" id="IPR040131">
    <property type="entry name" value="MnmG_N"/>
</dbReference>
<dbReference type="PROSITE" id="PS01281">
    <property type="entry name" value="GIDA_2"/>
    <property type="match status" value="1"/>
</dbReference>
<evidence type="ECO:0000256" key="3">
    <source>
        <dbReference type="ARBA" id="ARBA00007653"/>
    </source>
</evidence>
<dbReference type="InterPro" id="IPR049312">
    <property type="entry name" value="GIDA_C_N"/>
</dbReference>
<dbReference type="AlphaFoldDB" id="A0A1J5DZI1"/>
<dbReference type="FunFam" id="3.50.50.60:FF:000002">
    <property type="entry name" value="tRNA uridine 5-carboxymethylaminomethyl modification enzyme MnmG"/>
    <property type="match status" value="1"/>
</dbReference>
<feature type="binding site" evidence="11">
    <location>
        <begin position="8"/>
        <end position="13"/>
    </location>
    <ligand>
        <name>FAD</name>
        <dbReference type="ChEBI" id="CHEBI:57692"/>
    </ligand>
</feature>
<dbReference type="InterPro" id="IPR002218">
    <property type="entry name" value="MnmG-rel"/>
</dbReference>
<dbReference type="InterPro" id="IPR047001">
    <property type="entry name" value="MnmG_C_subdom"/>
</dbReference>
<proteinExistence type="inferred from homology"/>
<evidence type="ECO:0000256" key="9">
    <source>
        <dbReference type="ARBA" id="ARBA00025948"/>
    </source>
</evidence>
<comment type="caution">
    <text evidence="13">The sequence shown here is derived from an EMBL/GenBank/DDBJ whole genome shotgun (WGS) entry which is preliminary data.</text>
</comment>
<keyword evidence="6 11" id="KW-0819">tRNA processing</keyword>
<dbReference type="NCBIfam" id="TIGR00136">
    <property type="entry name" value="mnmG_gidA"/>
    <property type="match status" value="1"/>
</dbReference>
<evidence type="ECO:0000256" key="4">
    <source>
        <dbReference type="ARBA" id="ARBA00020461"/>
    </source>
</evidence>
<evidence type="ECO:0000256" key="10">
    <source>
        <dbReference type="ARBA" id="ARBA00031800"/>
    </source>
</evidence>
<dbReference type="GO" id="GO:0050660">
    <property type="term" value="F:flavin adenine dinucleotide binding"/>
    <property type="evidence" value="ECO:0007669"/>
    <property type="project" value="UniProtKB-UniRule"/>
</dbReference>
<feature type="binding site" evidence="11">
    <location>
        <position position="364"/>
    </location>
    <ligand>
        <name>FAD</name>
        <dbReference type="ChEBI" id="CHEBI:57692"/>
    </ligand>
</feature>
<comment type="cofactor">
    <cofactor evidence="1 11">
        <name>FAD</name>
        <dbReference type="ChEBI" id="CHEBI:57692"/>
    </cofactor>
</comment>
<dbReference type="Pfam" id="PF01134">
    <property type="entry name" value="GIDA"/>
    <property type="match status" value="1"/>
</dbReference>
<comment type="function">
    <text evidence="2 11">NAD-binding protein involved in the addition of a carboxymethylaminomethyl (cmnm) group at the wobble position (U34) of certain tRNAs, forming tRNA-cmnm(5)s(2)U34.</text>
</comment>
<dbReference type="SUPFAM" id="SSF51905">
    <property type="entry name" value="FAD/NAD(P)-binding domain"/>
    <property type="match status" value="1"/>
</dbReference>
<reference evidence="13 14" key="1">
    <citation type="journal article" date="2016" name="Environ. Microbiol.">
        <title>Genomic resolution of a cold subsurface aquifer community provides metabolic insights for novel microbes adapted to high CO concentrations.</title>
        <authorList>
            <person name="Probst A.J."/>
            <person name="Castelle C.J."/>
            <person name="Singh A."/>
            <person name="Brown C.T."/>
            <person name="Anantharaman K."/>
            <person name="Sharon I."/>
            <person name="Hug L.A."/>
            <person name="Burstein D."/>
            <person name="Emerson J.B."/>
            <person name="Thomas B.C."/>
            <person name="Banfield J.F."/>
        </authorList>
    </citation>
    <scope>NUCLEOTIDE SEQUENCE [LARGE SCALE GENOMIC DNA]</scope>
    <source>
        <strain evidence="13">CG2_30_40_21</strain>
    </source>
</reference>
<feature type="binding site" evidence="11">
    <location>
        <begin position="267"/>
        <end position="281"/>
    </location>
    <ligand>
        <name>NAD(+)</name>
        <dbReference type="ChEBI" id="CHEBI:57540"/>
    </ligand>
</feature>
<dbReference type="EMBL" id="MNYI01000198">
    <property type="protein sequence ID" value="OIP37762.1"/>
    <property type="molecule type" value="Genomic_DNA"/>
</dbReference>
<keyword evidence="11" id="KW-0963">Cytoplasm</keyword>
<evidence type="ECO:0000256" key="7">
    <source>
        <dbReference type="ARBA" id="ARBA00022827"/>
    </source>
</evidence>
<protein>
    <recommendedName>
        <fullName evidence="4 11">tRNA uridine 5-carboxymethylaminomethyl modification enzyme MnmG</fullName>
    </recommendedName>
    <alternativeName>
        <fullName evidence="10 11">Glucose-inhibited division protein A</fullName>
    </alternativeName>
</protein>
<dbReference type="InterPro" id="IPR020595">
    <property type="entry name" value="MnmG-rel_CS"/>
</dbReference>
<keyword evidence="5 11" id="KW-0285">Flavoprotein</keyword>
<accession>A0A1J5DZI1</accession>
<evidence type="ECO:0000256" key="2">
    <source>
        <dbReference type="ARBA" id="ARBA00003717"/>
    </source>
</evidence>
<dbReference type="Pfam" id="PF21680">
    <property type="entry name" value="GIDA_C_1st"/>
    <property type="match status" value="1"/>
</dbReference>